<comment type="caution">
    <text evidence="1">The sequence shown here is derived from an EMBL/GenBank/DDBJ whole genome shotgun (WGS) entry which is preliminary data.</text>
</comment>
<dbReference type="Proteomes" id="UP000793456">
    <property type="component" value="Chromosome XVIII"/>
</dbReference>
<accession>A0ACD3QLH4</accession>
<evidence type="ECO:0000313" key="1">
    <source>
        <dbReference type="EMBL" id="TMS07373.1"/>
    </source>
</evidence>
<proteinExistence type="predicted"/>
<sequence length="71" mass="7643">MVKISFQSVVGQKVEKENDGDKTEILIPHPMGSLHLHSHEAAGAFLTASIAIWLQTKHVIAALLSSAPVRS</sequence>
<evidence type="ECO:0000313" key="2">
    <source>
        <dbReference type="Proteomes" id="UP000793456"/>
    </source>
</evidence>
<protein>
    <submittedName>
        <fullName evidence="1">Uncharacterized protein</fullName>
    </submittedName>
</protein>
<name>A0ACD3QLH4_LARCR</name>
<organism evidence="1 2">
    <name type="scientific">Larimichthys crocea</name>
    <name type="common">Large yellow croaker</name>
    <name type="synonym">Pseudosciaena crocea</name>
    <dbReference type="NCBI Taxonomy" id="215358"/>
    <lineage>
        <taxon>Eukaryota</taxon>
        <taxon>Metazoa</taxon>
        <taxon>Chordata</taxon>
        <taxon>Craniata</taxon>
        <taxon>Vertebrata</taxon>
        <taxon>Euteleostomi</taxon>
        <taxon>Actinopterygii</taxon>
        <taxon>Neopterygii</taxon>
        <taxon>Teleostei</taxon>
        <taxon>Neoteleostei</taxon>
        <taxon>Acanthomorphata</taxon>
        <taxon>Eupercaria</taxon>
        <taxon>Sciaenidae</taxon>
        <taxon>Larimichthys</taxon>
    </lineage>
</organism>
<gene>
    <name evidence="1" type="ORF">E3U43_011466</name>
</gene>
<dbReference type="EMBL" id="CM011691">
    <property type="protein sequence ID" value="TMS07373.1"/>
    <property type="molecule type" value="Genomic_DNA"/>
</dbReference>
<reference evidence="1" key="1">
    <citation type="submission" date="2018-11" db="EMBL/GenBank/DDBJ databases">
        <title>The sequence and de novo assembly of Larimichthys crocea genome using PacBio and Hi-C technologies.</title>
        <authorList>
            <person name="Xu P."/>
            <person name="Chen B."/>
            <person name="Zhou Z."/>
            <person name="Ke Q."/>
            <person name="Wu Y."/>
            <person name="Bai H."/>
            <person name="Pu F."/>
        </authorList>
    </citation>
    <scope>NUCLEOTIDE SEQUENCE</scope>
    <source>
        <tissue evidence="1">Muscle</tissue>
    </source>
</reference>
<keyword evidence="2" id="KW-1185">Reference proteome</keyword>